<dbReference type="PANTHER" id="PTHR46696">
    <property type="entry name" value="P450, PUTATIVE (EUROFUNG)-RELATED"/>
    <property type="match status" value="1"/>
</dbReference>
<keyword evidence="2" id="KW-0503">Monooxygenase</keyword>
<dbReference type="Pfam" id="PF00067">
    <property type="entry name" value="p450"/>
    <property type="match status" value="1"/>
</dbReference>
<evidence type="ECO:0000256" key="2">
    <source>
        <dbReference type="RuleBase" id="RU000461"/>
    </source>
</evidence>
<dbReference type="EMBL" id="QFYQ01000002">
    <property type="protein sequence ID" value="RAK51790.1"/>
    <property type="molecule type" value="Genomic_DNA"/>
</dbReference>
<keyword evidence="2" id="KW-0560">Oxidoreductase</keyword>
<keyword evidence="2" id="KW-0479">Metal-binding</keyword>
<dbReference type="Proteomes" id="UP000249254">
    <property type="component" value="Unassembled WGS sequence"/>
</dbReference>
<feature type="region of interest" description="Disordered" evidence="3">
    <location>
        <begin position="1"/>
        <end position="21"/>
    </location>
</feature>
<evidence type="ECO:0000256" key="3">
    <source>
        <dbReference type="SAM" id="MobiDB-lite"/>
    </source>
</evidence>
<name>A0A328AAZ8_9CAUL</name>
<comment type="caution">
    <text evidence="4">The sequence shown here is derived from an EMBL/GenBank/DDBJ whole genome shotgun (WGS) entry which is preliminary data.</text>
</comment>
<dbReference type="Gene3D" id="1.10.630.10">
    <property type="entry name" value="Cytochrome P450"/>
    <property type="match status" value="1"/>
</dbReference>
<dbReference type="GO" id="GO:0020037">
    <property type="term" value="F:heme binding"/>
    <property type="evidence" value="ECO:0007669"/>
    <property type="project" value="InterPro"/>
</dbReference>
<evidence type="ECO:0000313" key="5">
    <source>
        <dbReference type="Proteomes" id="UP000249254"/>
    </source>
</evidence>
<dbReference type="GO" id="GO:0005506">
    <property type="term" value="F:iron ion binding"/>
    <property type="evidence" value="ECO:0007669"/>
    <property type="project" value="InterPro"/>
</dbReference>
<organism evidence="4 5">
    <name type="scientific">Phenylobacterium soli</name>
    <dbReference type="NCBI Taxonomy" id="2170551"/>
    <lineage>
        <taxon>Bacteria</taxon>
        <taxon>Pseudomonadati</taxon>
        <taxon>Pseudomonadota</taxon>
        <taxon>Alphaproteobacteria</taxon>
        <taxon>Caulobacterales</taxon>
        <taxon>Caulobacteraceae</taxon>
        <taxon>Phenylobacterium</taxon>
    </lineage>
</organism>
<proteinExistence type="inferred from homology"/>
<keyword evidence="2" id="KW-0408">Iron</keyword>
<reference evidence="5" key="1">
    <citation type="submission" date="2018-05" db="EMBL/GenBank/DDBJ databases">
        <authorList>
            <person name="Li X."/>
        </authorList>
    </citation>
    <scope>NUCLEOTIDE SEQUENCE [LARGE SCALE GENOMIC DNA]</scope>
    <source>
        <strain evidence="5">LX32</strain>
    </source>
</reference>
<dbReference type="PRINTS" id="PR00385">
    <property type="entry name" value="P450"/>
</dbReference>
<evidence type="ECO:0000256" key="1">
    <source>
        <dbReference type="ARBA" id="ARBA00010617"/>
    </source>
</evidence>
<protein>
    <submittedName>
        <fullName evidence="4">Cytochrome P450</fullName>
    </submittedName>
</protein>
<dbReference type="InterPro" id="IPR001128">
    <property type="entry name" value="Cyt_P450"/>
</dbReference>
<dbReference type="SUPFAM" id="SSF48264">
    <property type="entry name" value="Cytochrome P450"/>
    <property type="match status" value="1"/>
</dbReference>
<dbReference type="OrthoDB" id="9801155at2"/>
<comment type="similarity">
    <text evidence="1 2">Belongs to the cytochrome P450 family.</text>
</comment>
<gene>
    <name evidence="4" type="ORF">DJ017_18390</name>
</gene>
<dbReference type="InterPro" id="IPR002397">
    <property type="entry name" value="Cyt_P450_B"/>
</dbReference>
<dbReference type="InterPro" id="IPR017972">
    <property type="entry name" value="Cyt_P450_CS"/>
</dbReference>
<feature type="compositionally biased region" description="Basic and acidic residues" evidence="3">
    <location>
        <begin position="1"/>
        <end position="16"/>
    </location>
</feature>
<dbReference type="PROSITE" id="PS00086">
    <property type="entry name" value="CYTOCHROME_P450"/>
    <property type="match status" value="1"/>
</dbReference>
<dbReference type="AlphaFoldDB" id="A0A328AAZ8"/>
<evidence type="ECO:0000313" key="4">
    <source>
        <dbReference type="EMBL" id="RAK51790.1"/>
    </source>
</evidence>
<sequence length="403" mass="44434">MTEHSADAPRAARSDDFDPLAPETFDSPYPVYERLRAECPVAWTSAFGGFWALARHADVARTATDYRTFVNSVQNVVPKVAFTGRRPPLHLDPPEHTPYRAALNPLLSERRVAALEPAIRRICGELLEPMIARGQGDLCEDFSSHLPVHVFAEWMRIPPDMAEPLRQAGRAFNVAVQSNIEEVVKETSLALYAMARDLIALRRAEPMDPEVDPTSALLAARHEGQPLPDDLIIGCVRQVLVVGIIAPTVVIGSIGVHLSRHPDLQHKLRAEPALIAPAVEEFLRLYTPYRGFARTANRDVEICGRTIARDEPIALLYASANRDESVFERADEFILDRPNLGDSLAFGRGPHNCPGAALGRLQLRIALEELLARTASFEVCGPIRPTRMPEIGALSVPVTLVRA</sequence>
<dbReference type="PRINTS" id="PR00359">
    <property type="entry name" value="BP450"/>
</dbReference>
<dbReference type="InterPro" id="IPR036396">
    <property type="entry name" value="Cyt_P450_sf"/>
</dbReference>
<accession>A0A328AAZ8</accession>
<dbReference type="GO" id="GO:0016705">
    <property type="term" value="F:oxidoreductase activity, acting on paired donors, with incorporation or reduction of molecular oxygen"/>
    <property type="evidence" value="ECO:0007669"/>
    <property type="project" value="InterPro"/>
</dbReference>
<dbReference type="PANTHER" id="PTHR46696:SF6">
    <property type="entry name" value="P450, PUTATIVE (EUROFUNG)-RELATED"/>
    <property type="match status" value="1"/>
</dbReference>
<dbReference type="RefSeq" id="WP_111530352.1">
    <property type="nucleotide sequence ID" value="NZ_JBHRSG010000003.1"/>
</dbReference>
<dbReference type="GO" id="GO:0004497">
    <property type="term" value="F:monooxygenase activity"/>
    <property type="evidence" value="ECO:0007669"/>
    <property type="project" value="UniProtKB-KW"/>
</dbReference>
<keyword evidence="2" id="KW-0349">Heme</keyword>
<keyword evidence="5" id="KW-1185">Reference proteome</keyword>